<evidence type="ECO:0000259" key="1">
    <source>
        <dbReference type="Pfam" id="PF00483"/>
    </source>
</evidence>
<organism evidence="2 3">
    <name type="scientific">Gemmatimonas groenlandica</name>
    <dbReference type="NCBI Taxonomy" id="2732249"/>
    <lineage>
        <taxon>Bacteria</taxon>
        <taxon>Pseudomonadati</taxon>
        <taxon>Gemmatimonadota</taxon>
        <taxon>Gemmatimonadia</taxon>
        <taxon>Gemmatimonadales</taxon>
        <taxon>Gemmatimonadaceae</taxon>
        <taxon>Gemmatimonas</taxon>
    </lineage>
</organism>
<reference evidence="2 3" key="1">
    <citation type="submission" date="2020-05" db="EMBL/GenBank/DDBJ databases">
        <title>Complete genome sequence of Gemmatimonas greenlandica TET16.</title>
        <authorList>
            <person name="Zeng Y."/>
        </authorList>
    </citation>
    <scope>NUCLEOTIDE SEQUENCE [LARGE SCALE GENOMIC DNA]</scope>
    <source>
        <strain evidence="2 3">TET16</strain>
    </source>
</reference>
<dbReference type="KEGG" id="ggr:HKW67_17115"/>
<dbReference type="Pfam" id="PF00483">
    <property type="entry name" value="NTP_transferase"/>
    <property type="match status" value="1"/>
</dbReference>
<dbReference type="PANTHER" id="PTHR46390">
    <property type="entry name" value="MANNOSE-1-PHOSPHATE GUANYLYLTRANSFERASE"/>
    <property type="match status" value="1"/>
</dbReference>
<evidence type="ECO:0000313" key="2">
    <source>
        <dbReference type="EMBL" id="QJR37115.1"/>
    </source>
</evidence>
<dbReference type="InterPro" id="IPR051161">
    <property type="entry name" value="Mannose-6P_isomerase_type2"/>
</dbReference>
<proteinExistence type="predicted"/>
<dbReference type="SUPFAM" id="SSF159283">
    <property type="entry name" value="Guanosine diphospho-D-mannose pyrophosphorylase/mannose-6-phosphate isomerase linker domain"/>
    <property type="match status" value="1"/>
</dbReference>
<dbReference type="Proteomes" id="UP000500938">
    <property type="component" value="Chromosome"/>
</dbReference>
<name>A0A6M4ISG7_9BACT</name>
<dbReference type="RefSeq" id="WP_171226548.1">
    <property type="nucleotide sequence ID" value="NZ_CP053085.1"/>
</dbReference>
<sequence length="382" mass="40933">MIVESSPIADTMEEFELEPLLETQTALWAVVFAGGIGTRFWPLSTPKRPKQLLALVNERPLIVDTIERLSPLVPAERVLVVTSADIADALHEAIPEVPRANMLIEPRPLGTAAALAWGAHEVAKRAGPDTVFCALHADLSVGFPGVFRDALRRAATIASSEPVLVALGATPTRCETGFGYLQPSTPFDPFISRAEGGACHVEHFVEKPTAALADTLIDKGALWNTGIFVWRARVVLDELEANTGELQHGLPKLATGDMTSFAELVTSVSIDRGLLERSRHLVVLPTECAWDDVGTWASLRRVRDLDDTGNGVMGHVHCVDASGNVIHADGCCVVAYGISGLLVVSLDGLTFVTTLERATELGPLLNSLPGSLRYNPGRNTTS</sequence>
<protein>
    <submittedName>
        <fullName evidence="2">NTP transferase domain-containing protein</fullName>
    </submittedName>
</protein>
<dbReference type="Gene3D" id="3.90.550.10">
    <property type="entry name" value="Spore Coat Polysaccharide Biosynthesis Protein SpsA, Chain A"/>
    <property type="match status" value="1"/>
</dbReference>
<dbReference type="AlphaFoldDB" id="A0A6M4ISG7"/>
<dbReference type="EMBL" id="CP053085">
    <property type="protein sequence ID" value="QJR37115.1"/>
    <property type="molecule type" value="Genomic_DNA"/>
</dbReference>
<keyword evidence="2" id="KW-0808">Transferase</keyword>
<dbReference type="GO" id="GO:0009298">
    <property type="term" value="P:GDP-mannose biosynthetic process"/>
    <property type="evidence" value="ECO:0007669"/>
    <property type="project" value="TreeGrafter"/>
</dbReference>
<evidence type="ECO:0000313" key="3">
    <source>
        <dbReference type="Proteomes" id="UP000500938"/>
    </source>
</evidence>
<dbReference type="InterPro" id="IPR005835">
    <property type="entry name" value="NTP_transferase_dom"/>
</dbReference>
<dbReference type="PANTHER" id="PTHR46390:SF1">
    <property type="entry name" value="MANNOSE-1-PHOSPHATE GUANYLYLTRANSFERASE"/>
    <property type="match status" value="1"/>
</dbReference>
<dbReference type="SUPFAM" id="SSF53448">
    <property type="entry name" value="Nucleotide-diphospho-sugar transferases"/>
    <property type="match status" value="1"/>
</dbReference>
<dbReference type="InterPro" id="IPR029044">
    <property type="entry name" value="Nucleotide-diphossugar_trans"/>
</dbReference>
<feature type="domain" description="Nucleotidyl transferase" evidence="1">
    <location>
        <begin position="29"/>
        <end position="303"/>
    </location>
</feature>
<keyword evidence="3" id="KW-1185">Reference proteome</keyword>
<accession>A0A6M4ISG7</accession>
<dbReference type="GO" id="GO:0004475">
    <property type="term" value="F:mannose-1-phosphate guanylyltransferase (GTP) activity"/>
    <property type="evidence" value="ECO:0007669"/>
    <property type="project" value="TreeGrafter"/>
</dbReference>
<gene>
    <name evidence="2" type="ORF">HKW67_17115</name>
</gene>